<dbReference type="Proteomes" id="UP000758603">
    <property type="component" value="Unassembled WGS sequence"/>
</dbReference>
<evidence type="ECO:0000313" key="2">
    <source>
        <dbReference type="EMBL" id="KAH6651529.1"/>
    </source>
</evidence>
<dbReference type="GeneID" id="70134854"/>
<dbReference type="AlphaFoldDB" id="A0A9P8UG78"/>
<comment type="caution">
    <text evidence="2">The sequence shown here is derived from an EMBL/GenBank/DDBJ whole genome shotgun (WGS) entry which is preliminary data.</text>
</comment>
<dbReference type="RefSeq" id="XP_045955807.1">
    <property type="nucleotide sequence ID" value="XM_046105963.1"/>
</dbReference>
<sequence>MGSKKSTLSVRDLELASLAWQCFENEPKMNYKKFAEVGGFKNTNSATAVWATVKKKLLAQASSTTSVAPKSNKRKKDAETDEETLTKKPRTHVAAKAKPTVCNNTADVGKDSD</sequence>
<accession>A0A9P8UG78</accession>
<feature type="region of interest" description="Disordered" evidence="1">
    <location>
        <begin position="61"/>
        <end position="113"/>
    </location>
</feature>
<dbReference type="EMBL" id="JAGPXC010000006">
    <property type="protein sequence ID" value="KAH6651529.1"/>
    <property type="molecule type" value="Genomic_DNA"/>
</dbReference>
<protein>
    <submittedName>
        <fullName evidence="2">Uncharacterized protein</fullName>
    </submittedName>
</protein>
<organism evidence="2 3">
    <name type="scientific">Truncatella angustata</name>
    <dbReference type="NCBI Taxonomy" id="152316"/>
    <lineage>
        <taxon>Eukaryota</taxon>
        <taxon>Fungi</taxon>
        <taxon>Dikarya</taxon>
        <taxon>Ascomycota</taxon>
        <taxon>Pezizomycotina</taxon>
        <taxon>Sordariomycetes</taxon>
        <taxon>Xylariomycetidae</taxon>
        <taxon>Amphisphaeriales</taxon>
        <taxon>Sporocadaceae</taxon>
        <taxon>Truncatella</taxon>
    </lineage>
</organism>
<reference evidence="2" key="1">
    <citation type="journal article" date="2021" name="Nat. Commun.">
        <title>Genetic determinants of endophytism in the Arabidopsis root mycobiome.</title>
        <authorList>
            <person name="Mesny F."/>
            <person name="Miyauchi S."/>
            <person name="Thiergart T."/>
            <person name="Pickel B."/>
            <person name="Atanasova L."/>
            <person name="Karlsson M."/>
            <person name="Huettel B."/>
            <person name="Barry K.W."/>
            <person name="Haridas S."/>
            <person name="Chen C."/>
            <person name="Bauer D."/>
            <person name="Andreopoulos W."/>
            <person name="Pangilinan J."/>
            <person name="LaButti K."/>
            <person name="Riley R."/>
            <person name="Lipzen A."/>
            <person name="Clum A."/>
            <person name="Drula E."/>
            <person name="Henrissat B."/>
            <person name="Kohler A."/>
            <person name="Grigoriev I.V."/>
            <person name="Martin F.M."/>
            <person name="Hacquard S."/>
        </authorList>
    </citation>
    <scope>NUCLEOTIDE SEQUENCE</scope>
    <source>
        <strain evidence="2">MPI-SDFR-AT-0073</strain>
    </source>
</reference>
<gene>
    <name evidence="2" type="ORF">BKA67DRAFT_647545</name>
</gene>
<evidence type="ECO:0000256" key="1">
    <source>
        <dbReference type="SAM" id="MobiDB-lite"/>
    </source>
</evidence>
<evidence type="ECO:0000313" key="3">
    <source>
        <dbReference type="Proteomes" id="UP000758603"/>
    </source>
</evidence>
<dbReference type="OrthoDB" id="5403747at2759"/>
<proteinExistence type="predicted"/>
<keyword evidence="3" id="KW-1185">Reference proteome</keyword>
<name>A0A9P8UG78_9PEZI</name>